<gene>
    <name evidence="1" type="ORF">SDC9_190832</name>
</gene>
<organism evidence="1">
    <name type="scientific">bioreactor metagenome</name>
    <dbReference type="NCBI Taxonomy" id="1076179"/>
    <lineage>
        <taxon>unclassified sequences</taxon>
        <taxon>metagenomes</taxon>
        <taxon>ecological metagenomes</taxon>
    </lineage>
</organism>
<accession>A0A645I751</accession>
<name>A0A645I751_9ZZZZ</name>
<sequence length="74" mass="8397">MERQRNHALCLVQLDGDHRVIIGAVPRREFAVCLRSAMRTEIFRGFTVGFPNGAQAGRLRGHDIHAVSIVRREM</sequence>
<comment type="caution">
    <text evidence="1">The sequence shown here is derived from an EMBL/GenBank/DDBJ whole genome shotgun (WGS) entry which is preliminary data.</text>
</comment>
<proteinExistence type="predicted"/>
<dbReference type="EMBL" id="VSSQ01101574">
    <property type="protein sequence ID" value="MPN43273.1"/>
    <property type="molecule type" value="Genomic_DNA"/>
</dbReference>
<dbReference type="AlphaFoldDB" id="A0A645I751"/>
<evidence type="ECO:0000313" key="1">
    <source>
        <dbReference type="EMBL" id="MPN43273.1"/>
    </source>
</evidence>
<protein>
    <submittedName>
        <fullName evidence="1">Uncharacterized protein</fullName>
    </submittedName>
</protein>
<reference evidence="1" key="1">
    <citation type="submission" date="2019-08" db="EMBL/GenBank/DDBJ databases">
        <authorList>
            <person name="Kucharzyk K."/>
            <person name="Murdoch R.W."/>
            <person name="Higgins S."/>
            <person name="Loffler F."/>
        </authorList>
    </citation>
    <scope>NUCLEOTIDE SEQUENCE</scope>
</reference>